<dbReference type="Proteomes" id="UP000637720">
    <property type="component" value="Unassembled WGS sequence"/>
</dbReference>
<dbReference type="InterPro" id="IPR045864">
    <property type="entry name" value="aa-tRNA-synth_II/BPL/LPL"/>
</dbReference>
<evidence type="ECO:0000256" key="5">
    <source>
        <dbReference type="ARBA" id="ARBA00022598"/>
    </source>
</evidence>
<dbReference type="FunFam" id="3.30.930.10:FF:000003">
    <property type="entry name" value="Phenylalanine--tRNA ligase alpha subunit"/>
    <property type="match status" value="1"/>
</dbReference>
<dbReference type="Gene3D" id="3.30.930.10">
    <property type="entry name" value="Bira Bifunctional Protein, Domain 2"/>
    <property type="match status" value="1"/>
</dbReference>
<dbReference type="GO" id="GO:0016740">
    <property type="term" value="F:transferase activity"/>
    <property type="evidence" value="ECO:0007669"/>
    <property type="project" value="UniProtKB-ARBA"/>
</dbReference>
<dbReference type="AlphaFoldDB" id="A0A8J3B9L4"/>
<dbReference type="PROSITE" id="PS50862">
    <property type="entry name" value="AA_TRNA_LIGASE_II"/>
    <property type="match status" value="1"/>
</dbReference>
<dbReference type="InterPro" id="IPR006195">
    <property type="entry name" value="aa-tRNA-synth_II"/>
</dbReference>
<dbReference type="HAMAP" id="MF_00281">
    <property type="entry name" value="Phe_tRNA_synth_alpha1"/>
    <property type="match status" value="1"/>
</dbReference>
<dbReference type="EMBL" id="BMOF01000001">
    <property type="protein sequence ID" value="GGJ91128.1"/>
    <property type="molecule type" value="Genomic_DNA"/>
</dbReference>
<dbReference type="EC" id="6.1.1.20" evidence="13"/>
<dbReference type="GO" id="GO:0005524">
    <property type="term" value="F:ATP binding"/>
    <property type="evidence" value="ECO:0007669"/>
    <property type="project" value="UniProtKB-UniRule"/>
</dbReference>
<reference evidence="15" key="2">
    <citation type="submission" date="2020-09" db="EMBL/GenBank/DDBJ databases">
        <authorList>
            <person name="Sun Q."/>
            <person name="Ohkuma M."/>
        </authorList>
    </citation>
    <scope>NUCLEOTIDE SEQUENCE</scope>
    <source>
        <strain evidence="15">JCM 14719</strain>
    </source>
</reference>
<dbReference type="InterPro" id="IPR010978">
    <property type="entry name" value="tRNA-bd_arm"/>
</dbReference>
<evidence type="ECO:0000256" key="4">
    <source>
        <dbReference type="ARBA" id="ARBA00022490"/>
    </source>
</evidence>
<gene>
    <name evidence="13 15" type="primary">pheS</name>
    <name evidence="15" type="ORF">GCM10007043_01010</name>
</gene>
<dbReference type="Pfam" id="PF02912">
    <property type="entry name" value="Phe_tRNA-synt_N"/>
    <property type="match status" value="1"/>
</dbReference>
<feature type="binding site" evidence="13">
    <location>
        <position position="256"/>
    </location>
    <ligand>
        <name>Mg(2+)</name>
        <dbReference type="ChEBI" id="CHEBI:18420"/>
        <note>shared with beta subunit</note>
    </ligand>
</feature>
<keyword evidence="11 13" id="KW-0030">Aminoacyl-tRNA synthetase</keyword>
<comment type="caution">
    <text evidence="15">The sequence shown here is derived from an EMBL/GenBank/DDBJ whole genome shotgun (WGS) entry which is preliminary data.</text>
</comment>
<sequence length="341" mass="38007">MRERLEALRKEALAGIAAARDVRALQELRVRYLGKKGALTEILRGMGSLPPEERPRVGELANEVRRALEAALAERQAALERAALEARLSAERLDVTLPGRPIPIGARHPLLQVIEEIEDIFIGLGFEVAEGPEVESDYYNFEALNLPKGHPARDMQDSFYITEEILLRTHTSPVQIRTMEAKGGAVPVKIICPGKVYRRDDDDATHSHQFMQVEGLVVDRGIRMSDLKGVLLAFAREMFGADVAIRLRPSYFPFTEPSAEVDITCVMCGGRGCRVCKETGWLEILGAGMVHPDVLRAGGYDPEQVSGFAFGMGVERIAMLKYGIDDIRHFYTNDVRFLEQF</sequence>
<keyword evidence="5 13" id="KW-0436">Ligase</keyword>
<organism evidence="15 16">
    <name type="scientific">Calditerricola satsumensis</name>
    <dbReference type="NCBI Taxonomy" id="373054"/>
    <lineage>
        <taxon>Bacteria</taxon>
        <taxon>Bacillati</taxon>
        <taxon>Bacillota</taxon>
        <taxon>Bacilli</taxon>
        <taxon>Bacillales</taxon>
        <taxon>Bacillaceae</taxon>
        <taxon>Calditerricola</taxon>
    </lineage>
</organism>
<comment type="subunit">
    <text evidence="3 13">Tetramer of two alpha and two beta subunits.</text>
</comment>
<dbReference type="GO" id="GO:0000049">
    <property type="term" value="F:tRNA binding"/>
    <property type="evidence" value="ECO:0007669"/>
    <property type="project" value="InterPro"/>
</dbReference>
<evidence type="ECO:0000256" key="11">
    <source>
        <dbReference type="ARBA" id="ARBA00023146"/>
    </source>
</evidence>
<dbReference type="InterPro" id="IPR022911">
    <property type="entry name" value="Phe_tRNA_ligase_alpha1_bac"/>
</dbReference>
<evidence type="ECO:0000256" key="3">
    <source>
        <dbReference type="ARBA" id="ARBA00011209"/>
    </source>
</evidence>
<comment type="catalytic activity">
    <reaction evidence="12 13">
        <text>tRNA(Phe) + L-phenylalanine + ATP = L-phenylalanyl-tRNA(Phe) + AMP + diphosphate + H(+)</text>
        <dbReference type="Rhea" id="RHEA:19413"/>
        <dbReference type="Rhea" id="RHEA-COMP:9668"/>
        <dbReference type="Rhea" id="RHEA-COMP:9699"/>
        <dbReference type="ChEBI" id="CHEBI:15378"/>
        <dbReference type="ChEBI" id="CHEBI:30616"/>
        <dbReference type="ChEBI" id="CHEBI:33019"/>
        <dbReference type="ChEBI" id="CHEBI:58095"/>
        <dbReference type="ChEBI" id="CHEBI:78442"/>
        <dbReference type="ChEBI" id="CHEBI:78531"/>
        <dbReference type="ChEBI" id="CHEBI:456215"/>
        <dbReference type="EC" id="6.1.1.20"/>
    </reaction>
</comment>
<evidence type="ECO:0000256" key="7">
    <source>
        <dbReference type="ARBA" id="ARBA00022741"/>
    </source>
</evidence>
<comment type="cofactor">
    <cofactor evidence="13">
        <name>Mg(2+)</name>
        <dbReference type="ChEBI" id="CHEBI:18420"/>
    </cofactor>
    <text evidence="13">Binds 2 magnesium ions per tetramer.</text>
</comment>
<evidence type="ECO:0000256" key="8">
    <source>
        <dbReference type="ARBA" id="ARBA00022840"/>
    </source>
</evidence>
<dbReference type="InterPro" id="IPR002319">
    <property type="entry name" value="Phenylalanyl-tRNA_Synthase"/>
</dbReference>
<dbReference type="CDD" id="cd00496">
    <property type="entry name" value="PheRS_alpha_core"/>
    <property type="match status" value="1"/>
</dbReference>
<dbReference type="NCBIfam" id="TIGR00468">
    <property type="entry name" value="pheS"/>
    <property type="match status" value="1"/>
</dbReference>
<evidence type="ECO:0000256" key="6">
    <source>
        <dbReference type="ARBA" id="ARBA00022723"/>
    </source>
</evidence>
<evidence type="ECO:0000256" key="9">
    <source>
        <dbReference type="ARBA" id="ARBA00022842"/>
    </source>
</evidence>
<keyword evidence="9 13" id="KW-0460">Magnesium</keyword>
<keyword evidence="10 13" id="KW-0648">Protein biosynthesis</keyword>
<evidence type="ECO:0000256" key="1">
    <source>
        <dbReference type="ARBA" id="ARBA00004496"/>
    </source>
</evidence>
<keyword evidence="8 13" id="KW-0067">ATP-binding</keyword>
<evidence type="ECO:0000313" key="16">
    <source>
        <dbReference type="Proteomes" id="UP000637720"/>
    </source>
</evidence>
<evidence type="ECO:0000256" key="2">
    <source>
        <dbReference type="ARBA" id="ARBA00010207"/>
    </source>
</evidence>
<dbReference type="GO" id="GO:0004826">
    <property type="term" value="F:phenylalanine-tRNA ligase activity"/>
    <property type="evidence" value="ECO:0007669"/>
    <property type="project" value="UniProtKB-UniRule"/>
</dbReference>
<dbReference type="InterPro" id="IPR004529">
    <property type="entry name" value="Phe-tRNA-synth_IIc_asu"/>
</dbReference>
<keyword evidence="16" id="KW-1185">Reference proteome</keyword>
<dbReference type="GO" id="GO:0005737">
    <property type="term" value="C:cytoplasm"/>
    <property type="evidence" value="ECO:0007669"/>
    <property type="project" value="UniProtKB-SubCell"/>
</dbReference>
<dbReference type="SUPFAM" id="SSF46589">
    <property type="entry name" value="tRNA-binding arm"/>
    <property type="match status" value="1"/>
</dbReference>
<dbReference type="GO" id="GO:0006432">
    <property type="term" value="P:phenylalanyl-tRNA aminoacylation"/>
    <property type="evidence" value="ECO:0007669"/>
    <property type="project" value="UniProtKB-UniRule"/>
</dbReference>
<dbReference type="PANTHER" id="PTHR11538:SF41">
    <property type="entry name" value="PHENYLALANINE--TRNA LIGASE, MITOCHONDRIAL"/>
    <property type="match status" value="1"/>
</dbReference>
<evidence type="ECO:0000256" key="10">
    <source>
        <dbReference type="ARBA" id="ARBA00022917"/>
    </source>
</evidence>
<keyword evidence="6 13" id="KW-0479">Metal-binding</keyword>
<comment type="similarity">
    <text evidence="2 13">Belongs to the class-II aminoacyl-tRNA synthetase family. Phe-tRNA synthetase alpha subunit type 1 subfamily.</text>
</comment>
<dbReference type="GO" id="GO:0000287">
    <property type="term" value="F:magnesium ion binding"/>
    <property type="evidence" value="ECO:0007669"/>
    <property type="project" value="UniProtKB-UniRule"/>
</dbReference>
<dbReference type="PANTHER" id="PTHR11538">
    <property type="entry name" value="PHENYLALANYL-TRNA SYNTHETASE"/>
    <property type="match status" value="1"/>
</dbReference>
<dbReference type="RefSeq" id="WP_188816503.1">
    <property type="nucleotide sequence ID" value="NZ_BMOF01000001.1"/>
</dbReference>
<dbReference type="InterPro" id="IPR004188">
    <property type="entry name" value="Phe-tRNA_ligase_II_N"/>
</dbReference>
<proteinExistence type="inferred from homology"/>
<evidence type="ECO:0000256" key="13">
    <source>
        <dbReference type="HAMAP-Rule" id="MF_00281"/>
    </source>
</evidence>
<evidence type="ECO:0000256" key="12">
    <source>
        <dbReference type="ARBA" id="ARBA00049255"/>
    </source>
</evidence>
<keyword evidence="4 13" id="KW-0963">Cytoplasm</keyword>
<reference evidence="15" key="1">
    <citation type="journal article" date="2014" name="Int. J. Syst. Evol. Microbiol.">
        <title>Complete genome sequence of Corynebacterium casei LMG S-19264T (=DSM 44701T), isolated from a smear-ripened cheese.</title>
        <authorList>
            <consortium name="US DOE Joint Genome Institute (JGI-PGF)"/>
            <person name="Walter F."/>
            <person name="Albersmeier A."/>
            <person name="Kalinowski J."/>
            <person name="Ruckert C."/>
        </authorList>
    </citation>
    <scope>NUCLEOTIDE SEQUENCE</scope>
    <source>
        <strain evidence="15">JCM 14719</strain>
    </source>
</reference>
<protein>
    <recommendedName>
        <fullName evidence="13">Phenylalanine--tRNA ligase alpha subunit</fullName>
        <ecNumber evidence="13">6.1.1.20</ecNumber>
    </recommendedName>
    <alternativeName>
        <fullName evidence="13">Phenylalanyl-tRNA synthetase alpha subunit</fullName>
        <shortName evidence="13">PheRS</shortName>
    </alternativeName>
</protein>
<evidence type="ECO:0000313" key="15">
    <source>
        <dbReference type="EMBL" id="GGJ91128.1"/>
    </source>
</evidence>
<dbReference type="SUPFAM" id="SSF55681">
    <property type="entry name" value="Class II aaRS and biotin synthetases"/>
    <property type="match status" value="1"/>
</dbReference>
<dbReference type="Pfam" id="PF01409">
    <property type="entry name" value="tRNA-synt_2d"/>
    <property type="match status" value="1"/>
</dbReference>
<accession>A0A8J3B9L4</accession>
<name>A0A8J3B9L4_9BACI</name>
<dbReference type="GO" id="GO:0140096">
    <property type="term" value="F:catalytic activity, acting on a protein"/>
    <property type="evidence" value="ECO:0007669"/>
    <property type="project" value="UniProtKB-ARBA"/>
</dbReference>
<feature type="domain" description="Aminoacyl-transfer RNA synthetases class-II family profile" evidence="14">
    <location>
        <begin position="113"/>
        <end position="320"/>
    </location>
</feature>
<keyword evidence="7 13" id="KW-0547">Nucleotide-binding</keyword>
<evidence type="ECO:0000259" key="14">
    <source>
        <dbReference type="PROSITE" id="PS50862"/>
    </source>
</evidence>
<comment type="subcellular location">
    <subcellularLocation>
        <location evidence="1 13">Cytoplasm</location>
    </subcellularLocation>
</comment>